<keyword evidence="4" id="KW-1185">Reference proteome</keyword>
<dbReference type="OrthoDB" id="9798006at2"/>
<evidence type="ECO:0000313" key="4">
    <source>
        <dbReference type="Proteomes" id="UP000829401"/>
    </source>
</evidence>
<dbReference type="EMBL" id="CP080467">
    <property type="protein sequence ID" value="UNO47792.1"/>
    <property type="molecule type" value="Genomic_DNA"/>
</dbReference>
<evidence type="ECO:0000313" key="3">
    <source>
        <dbReference type="EMBL" id="UNO47792.1"/>
    </source>
</evidence>
<accession>T0CU22</accession>
<reference evidence="4" key="1">
    <citation type="journal article" date="2022" name="G3 (Bethesda)">
        <title>Unveiling the complete genome sequence of Alicyclobacillus acidoterrestris DSM 3922T, a taint-producing strain.</title>
        <authorList>
            <person name="Leonardo I.C."/>
            <person name="Barreto Crespo M.T."/>
            <person name="Gaspar F.B."/>
        </authorList>
    </citation>
    <scope>NUCLEOTIDE SEQUENCE [LARGE SCALE GENOMIC DNA]</scope>
    <source>
        <strain evidence="4">DSM 3922</strain>
    </source>
</reference>
<dbReference type="Proteomes" id="UP000829401">
    <property type="component" value="Chromosome"/>
</dbReference>
<evidence type="ECO:0000256" key="1">
    <source>
        <dbReference type="ARBA" id="ARBA00022679"/>
    </source>
</evidence>
<dbReference type="SUPFAM" id="SSF55729">
    <property type="entry name" value="Acyl-CoA N-acyltransferases (Nat)"/>
    <property type="match status" value="1"/>
</dbReference>
<gene>
    <name evidence="3" type="ORF">K1I37_13990</name>
</gene>
<accession>A0A9E6ZFA8</accession>
<dbReference type="STRING" id="1356854.N007_17625"/>
<dbReference type="eggNOG" id="COG0456">
    <property type="taxonomic scope" value="Bacteria"/>
</dbReference>
<dbReference type="PROSITE" id="PS51186">
    <property type="entry name" value="GNAT"/>
    <property type="match status" value="1"/>
</dbReference>
<evidence type="ECO:0000256" key="2">
    <source>
        <dbReference type="ARBA" id="ARBA00023315"/>
    </source>
</evidence>
<sequence>MKVSPVIRKYRSADATYLQEIDRLTWHPAVSPAPSPTESLEVYRRHLQTRMILVAKVEDEVVGYIGLAAPTCLLANRHVWLIDIAVHPKMQRQGIATALLHAAEVHARMHHVYKLSLRVLETNQGARALYERVGFVEEGRLRNEFFIEGNFVDDIWMSKWTGT</sequence>
<dbReference type="InterPro" id="IPR016181">
    <property type="entry name" value="Acyl_CoA_acyltransferase"/>
</dbReference>
<dbReference type="CDD" id="cd04301">
    <property type="entry name" value="NAT_SF"/>
    <property type="match status" value="1"/>
</dbReference>
<dbReference type="KEGG" id="aaco:K1I37_13990"/>
<proteinExistence type="predicted"/>
<dbReference type="PANTHER" id="PTHR43877">
    <property type="entry name" value="AMINOALKYLPHOSPHONATE N-ACETYLTRANSFERASE-RELATED-RELATED"/>
    <property type="match status" value="1"/>
</dbReference>
<keyword evidence="1" id="KW-0808">Transferase</keyword>
<dbReference type="InterPro" id="IPR000182">
    <property type="entry name" value="GNAT_dom"/>
</dbReference>
<dbReference type="AlphaFoldDB" id="T0CU22"/>
<dbReference type="GO" id="GO:0016747">
    <property type="term" value="F:acyltransferase activity, transferring groups other than amino-acyl groups"/>
    <property type="evidence" value="ECO:0007669"/>
    <property type="project" value="InterPro"/>
</dbReference>
<dbReference type="Pfam" id="PF00583">
    <property type="entry name" value="Acetyltransf_1"/>
    <property type="match status" value="1"/>
</dbReference>
<dbReference type="InterPro" id="IPR050832">
    <property type="entry name" value="Bact_Acetyltransf"/>
</dbReference>
<dbReference type="Gene3D" id="3.40.630.30">
    <property type="match status" value="1"/>
</dbReference>
<protein>
    <submittedName>
        <fullName evidence="3">GNAT family N-acetyltransferase</fullName>
    </submittedName>
</protein>
<keyword evidence="2" id="KW-0012">Acyltransferase</keyword>
<name>T0CU22_ALIAG</name>
<organism evidence="3 4">
    <name type="scientific">Alicyclobacillus acidoterrestris (strain ATCC 49025 / DSM 3922 / CIP 106132 / NCIMB 13137 / GD3B)</name>
    <dbReference type="NCBI Taxonomy" id="1356854"/>
    <lineage>
        <taxon>Bacteria</taxon>
        <taxon>Bacillati</taxon>
        <taxon>Bacillota</taxon>
        <taxon>Bacilli</taxon>
        <taxon>Bacillales</taxon>
        <taxon>Alicyclobacillaceae</taxon>
        <taxon>Alicyclobacillus</taxon>
    </lineage>
</organism>
<dbReference type="RefSeq" id="WP_021298663.1">
    <property type="nucleotide sequence ID" value="NZ_AURB01000200.1"/>
</dbReference>